<feature type="transmembrane region" description="Helical" evidence="8">
    <location>
        <begin position="15"/>
        <end position="38"/>
    </location>
</feature>
<dbReference type="Proteomes" id="UP000010290">
    <property type="component" value="Chromosome"/>
</dbReference>
<feature type="transmembrane region" description="Helical" evidence="8">
    <location>
        <begin position="656"/>
        <end position="682"/>
    </location>
</feature>
<evidence type="ECO:0000313" key="10">
    <source>
        <dbReference type="Proteomes" id="UP000010290"/>
    </source>
</evidence>
<reference evidence="9 10" key="1">
    <citation type="journal article" date="2012" name="BMC Genomics">
        <title>Comparative genomics of bacteria in the genus Providencia isolated from wild Drosophila melanogaster.</title>
        <authorList>
            <person name="Galac M.R."/>
            <person name="Lazzaro B.P."/>
        </authorList>
    </citation>
    <scope>NUCLEOTIDE SEQUENCE [LARGE SCALE GENOMIC DNA]</scope>
    <source>
        <strain evidence="9 10">DSM 19967</strain>
    </source>
</reference>
<feature type="transmembrane region" description="Helical" evidence="8">
    <location>
        <begin position="236"/>
        <end position="258"/>
    </location>
</feature>
<evidence type="ECO:0000256" key="8">
    <source>
        <dbReference type="SAM" id="Phobius"/>
    </source>
</evidence>
<keyword evidence="3" id="KW-1003">Cell membrane</keyword>
<feature type="transmembrane region" description="Helical" evidence="8">
    <location>
        <begin position="209"/>
        <end position="230"/>
    </location>
</feature>
<keyword evidence="7 8" id="KW-0472">Membrane</keyword>
<keyword evidence="10" id="KW-1185">Reference proteome</keyword>
<comment type="similarity">
    <text evidence="2">Belongs to the IgaA family.</text>
</comment>
<evidence type="ECO:0000256" key="2">
    <source>
        <dbReference type="ARBA" id="ARBA00009494"/>
    </source>
</evidence>
<evidence type="ECO:0000313" key="9">
    <source>
        <dbReference type="EMBL" id="EKT60831.1"/>
    </source>
</evidence>
<keyword evidence="6 8" id="KW-1133">Transmembrane helix</keyword>
<comment type="caution">
    <text evidence="9">The sequence shown here is derived from an EMBL/GenBank/DDBJ whole genome shotgun (WGS) entry which is preliminary data.</text>
</comment>
<sequence>MIAMLLFQLSHWGKMLNFVIIMAILIISLSIMASILYFRRRQNAGIYQIASRAEPSYRKMIDSDFQSISQYLRNKLSPSQDKDKTPWLVKKNAVIATVCNSVTQFNLRQEQTNSWRHFIDKIEVELPSELEPYLQQQNVMEVIETNHLPLIISVNSVSLKDLGDEWSVEKLIDVPPSETAIHERGKSKIQQLRERKETLEEYRMNHSSGWFGTVLVCLSFLLGYFVLIAVPFLQPWGLIGALAIYGVGLLSLVGARIFPKQLQDVHCIFGKPKRWELYGEIEKKQSSSVSINGTDLYYPPHWEPYIQREWDKETNIDFYPSGQVLRYGRFLSLHKEERYYPVKRYKKNILIAVVGLLTLALLFFYRPVSLPLKLGCSWFVNSEKVVVANVHELETRKLKVGDNLVAKGVGMCYRPPKLSESNQAQFVPFDCSGIYWNQMNAVPDLESEIVERSIQLLNEVQRQLHPDNNSVGVNPRLQSDIMKSGMNVIFDFSEIILKTNALCYEKQACPKLKSALINLGNTNDWETLVTKAETGKLKGAHVLLRAGSAEVLEKLVEATTYSFIESEIEKEAVKLNSPPPGGVLFISDENKTLVDFTGNGSFNEMMPVQRWLELKRASNFLVHTPFDIEGIITNLSTDANGTLQITLHRSPSEQVLLLYIVSSCFVLFLVLNVLWNGALVIFRIASNKKRLRNITQYYDKCFEVDNPSDQK</sequence>
<organism evidence="9 10">
    <name type="scientific">Providencia sneebia DSM 19967</name>
    <dbReference type="NCBI Taxonomy" id="1141660"/>
    <lineage>
        <taxon>Bacteria</taxon>
        <taxon>Pseudomonadati</taxon>
        <taxon>Pseudomonadota</taxon>
        <taxon>Gammaproteobacteria</taxon>
        <taxon>Enterobacterales</taxon>
        <taxon>Morganellaceae</taxon>
        <taxon>Providencia</taxon>
    </lineage>
</organism>
<keyword evidence="9" id="KW-0966">Cell projection</keyword>
<proteinExistence type="inferred from homology"/>
<gene>
    <name evidence="9" type="ORF">OO7_02001</name>
</gene>
<dbReference type="HOGENOM" id="CLU_014723_0_0_6"/>
<keyword evidence="5 8" id="KW-0812">Transmembrane</keyword>
<dbReference type="EMBL" id="AKKN01000003">
    <property type="protein sequence ID" value="EKT60831.1"/>
    <property type="molecule type" value="Genomic_DNA"/>
</dbReference>
<protein>
    <submittedName>
        <fullName evidence="9">Flagellar operon control protein</fullName>
    </submittedName>
</protein>
<keyword evidence="9" id="KW-0282">Flagellum</keyword>
<evidence type="ECO:0000256" key="3">
    <source>
        <dbReference type="ARBA" id="ARBA00022475"/>
    </source>
</evidence>
<evidence type="ECO:0000256" key="6">
    <source>
        <dbReference type="ARBA" id="ARBA00022989"/>
    </source>
</evidence>
<dbReference type="InterPro" id="IPR010771">
    <property type="entry name" value="IgaA"/>
</dbReference>
<accession>K8WLI4</accession>
<comment type="subcellular location">
    <subcellularLocation>
        <location evidence="1">Cell inner membrane</location>
        <topology evidence="1">Multi-pass membrane protein</topology>
    </subcellularLocation>
</comment>
<keyword evidence="4" id="KW-0997">Cell inner membrane</keyword>
<dbReference type="AlphaFoldDB" id="K8WLI4"/>
<evidence type="ECO:0000256" key="4">
    <source>
        <dbReference type="ARBA" id="ARBA00022519"/>
    </source>
</evidence>
<evidence type="ECO:0000256" key="7">
    <source>
        <dbReference type="ARBA" id="ARBA00023136"/>
    </source>
</evidence>
<dbReference type="Pfam" id="PF07095">
    <property type="entry name" value="IgaA"/>
    <property type="match status" value="1"/>
</dbReference>
<dbReference type="PATRIC" id="fig|1141660.3.peg.401"/>
<keyword evidence="9" id="KW-0969">Cilium</keyword>
<evidence type="ECO:0000256" key="1">
    <source>
        <dbReference type="ARBA" id="ARBA00004429"/>
    </source>
</evidence>
<name>K8WLI4_9GAMM</name>
<evidence type="ECO:0000256" key="5">
    <source>
        <dbReference type="ARBA" id="ARBA00022692"/>
    </source>
</evidence>
<feature type="transmembrane region" description="Helical" evidence="8">
    <location>
        <begin position="348"/>
        <end position="365"/>
    </location>
</feature>
<dbReference type="GO" id="GO:0005886">
    <property type="term" value="C:plasma membrane"/>
    <property type="evidence" value="ECO:0007669"/>
    <property type="project" value="UniProtKB-SubCell"/>
</dbReference>